<dbReference type="PIRSF" id="PIRSF018266">
    <property type="entry name" value="FecR"/>
    <property type="match status" value="1"/>
</dbReference>
<dbReference type="PANTHER" id="PTHR30273">
    <property type="entry name" value="PERIPLASMIC SIGNAL SENSOR AND SIGMA FACTOR ACTIVATOR FECR-RELATED"/>
    <property type="match status" value="1"/>
</dbReference>
<protein>
    <submittedName>
        <fullName evidence="4">FecR family protein</fullName>
    </submittedName>
</protein>
<keyword evidence="1" id="KW-1133">Transmembrane helix</keyword>
<dbReference type="Gene3D" id="2.60.120.1440">
    <property type="match status" value="1"/>
</dbReference>
<keyword evidence="1" id="KW-0472">Membrane</keyword>
<evidence type="ECO:0000313" key="5">
    <source>
        <dbReference type="Proteomes" id="UP001325680"/>
    </source>
</evidence>
<dbReference type="EMBL" id="CP139960">
    <property type="protein sequence ID" value="WQD36288.1"/>
    <property type="molecule type" value="Genomic_DNA"/>
</dbReference>
<dbReference type="Proteomes" id="UP001325680">
    <property type="component" value="Chromosome"/>
</dbReference>
<keyword evidence="5" id="KW-1185">Reference proteome</keyword>
<evidence type="ECO:0000259" key="3">
    <source>
        <dbReference type="Pfam" id="PF16344"/>
    </source>
</evidence>
<keyword evidence="1" id="KW-0812">Transmembrane</keyword>
<accession>A0ABZ0VZ26</accession>
<dbReference type="Pfam" id="PF04773">
    <property type="entry name" value="FecR"/>
    <property type="match status" value="1"/>
</dbReference>
<dbReference type="Pfam" id="PF16344">
    <property type="entry name" value="FecR_C"/>
    <property type="match status" value="1"/>
</dbReference>
<evidence type="ECO:0000259" key="2">
    <source>
        <dbReference type="Pfam" id="PF04773"/>
    </source>
</evidence>
<reference evidence="4 5" key="1">
    <citation type="submission" date="2023-12" db="EMBL/GenBank/DDBJ databases">
        <title>Genome sequencing and assembly of bacterial species from a model synthetic community.</title>
        <authorList>
            <person name="Hogle S.L."/>
        </authorList>
    </citation>
    <scope>NUCLEOTIDE SEQUENCE [LARGE SCALE GENOMIC DNA]</scope>
    <source>
        <strain evidence="4 5">HAMBI_3031</strain>
    </source>
</reference>
<evidence type="ECO:0000313" key="4">
    <source>
        <dbReference type="EMBL" id="WQD36288.1"/>
    </source>
</evidence>
<proteinExistence type="predicted"/>
<name>A0ABZ0VZ26_9BACT</name>
<gene>
    <name evidence="4" type="ORF">U0035_11500</name>
</gene>
<organism evidence="4 5">
    <name type="scientific">Niabella yanshanensis</name>
    <dbReference type="NCBI Taxonomy" id="577386"/>
    <lineage>
        <taxon>Bacteria</taxon>
        <taxon>Pseudomonadati</taxon>
        <taxon>Bacteroidota</taxon>
        <taxon>Chitinophagia</taxon>
        <taxon>Chitinophagales</taxon>
        <taxon>Chitinophagaceae</taxon>
        <taxon>Niabella</taxon>
    </lineage>
</organism>
<dbReference type="Gene3D" id="3.55.50.30">
    <property type="match status" value="1"/>
</dbReference>
<evidence type="ECO:0000256" key="1">
    <source>
        <dbReference type="SAM" id="Phobius"/>
    </source>
</evidence>
<sequence>MRAKEKMVTKEQIERFFRYQCSPSEADAVVRYFEQHPNELAQYMPEEEWVGYEFSNELDSRRAGELLHNIKTRTIGSAVEKKRPVIYYLAAAAAVIAVAFFGWQYLAKDTNPQKEGPAFQARVIANTTEKLMNIMLPDSSLVSLSPKSTIMYKEPFQDGKRIIELKGEAYFEVVKNAQMPFVVQSYPLSTTVLGTVFSVKSFEKERQIKVALFKGVVAVGNADPGRPAVRTPFYLSPGDVLTYDKQNGQVRFISSKTPGVSVGTAKGANQQPLPDNLMEDNNWYMFNNQPLTTVLDQLSLLYNEKIFYTATDLEGLSFIGRIDKTDTLETVLRLIGRLNNLEVIREPHGFLMKKPGNQ</sequence>
<feature type="transmembrane region" description="Helical" evidence="1">
    <location>
        <begin position="85"/>
        <end position="106"/>
    </location>
</feature>
<dbReference type="RefSeq" id="WP_162817787.1">
    <property type="nucleotide sequence ID" value="NZ_CP139960.1"/>
</dbReference>
<dbReference type="InterPro" id="IPR006860">
    <property type="entry name" value="FecR"/>
</dbReference>
<dbReference type="InterPro" id="IPR012373">
    <property type="entry name" value="Ferrdict_sens_TM"/>
</dbReference>
<dbReference type="InterPro" id="IPR032508">
    <property type="entry name" value="FecR_C"/>
</dbReference>
<dbReference type="PANTHER" id="PTHR30273:SF2">
    <property type="entry name" value="PROTEIN FECR"/>
    <property type="match status" value="1"/>
</dbReference>
<feature type="domain" description="FecR protein" evidence="2">
    <location>
        <begin position="128"/>
        <end position="217"/>
    </location>
</feature>
<feature type="domain" description="Protein FecR C-terminal" evidence="3">
    <location>
        <begin position="284"/>
        <end position="342"/>
    </location>
</feature>